<dbReference type="SUPFAM" id="SSF159034">
    <property type="entry name" value="Mib/herc2 domain-like"/>
    <property type="match status" value="1"/>
</dbReference>
<evidence type="ECO:0000259" key="11">
    <source>
        <dbReference type="PROSITE" id="PS50262"/>
    </source>
</evidence>
<comment type="subcellular location">
    <subcellularLocation>
        <location evidence="1">Membrane</location>
    </subcellularLocation>
</comment>
<dbReference type="GO" id="GO:0004842">
    <property type="term" value="F:ubiquitin-protein transferase activity"/>
    <property type="evidence" value="ECO:0007669"/>
    <property type="project" value="InterPro"/>
</dbReference>
<keyword evidence="5" id="KW-0862">Zinc</keyword>
<dbReference type="Pfam" id="PF00569">
    <property type="entry name" value="ZZ"/>
    <property type="match status" value="2"/>
</dbReference>
<feature type="transmembrane region" description="Helical" evidence="9">
    <location>
        <begin position="221"/>
        <end position="244"/>
    </location>
</feature>
<evidence type="ECO:0000256" key="4">
    <source>
        <dbReference type="ARBA" id="ARBA00022771"/>
    </source>
</evidence>
<keyword evidence="2 9" id="KW-0812">Transmembrane</keyword>
<dbReference type="PANTHER" id="PTHR24202:SF4">
    <property type="entry name" value="E3 UBIQUITIN-PROTEIN LIGASE MIB2-RELATED"/>
    <property type="match status" value="1"/>
</dbReference>
<dbReference type="PROSITE" id="PS50135">
    <property type="entry name" value="ZF_ZZ_2"/>
    <property type="match status" value="2"/>
</dbReference>
<dbReference type="SUPFAM" id="SSF81321">
    <property type="entry name" value="Family A G protein-coupled receptor-like"/>
    <property type="match status" value="1"/>
</dbReference>
<evidence type="ECO:0000259" key="10">
    <source>
        <dbReference type="PROSITE" id="PS50135"/>
    </source>
</evidence>
<proteinExistence type="predicted"/>
<feature type="transmembrane region" description="Helical" evidence="9">
    <location>
        <begin position="163"/>
        <end position="184"/>
    </location>
</feature>
<dbReference type="SUPFAM" id="SSF57850">
    <property type="entry name" value="RING/U-box"/>
    <property type="match status" value="2"/>
</dbReference>
<dbReference type="UniPathway" id="UPA00143"/>
<evidence type="ECO:0000256" key="1">
    <source>
        <dbReference type="ARBA" id="ARBA00004370"/>
    </source>
</evidence>
<dbReference type="SMART" id="SM00291">
    <property type="entry name" value="ZnF_ZZ"/>
    <property type="match status" value="2"/>
</dbReference>
<evidence type="ECO:0000313" key="13">
    <source>
        <dbReference type="Proteomes" id="UP000596742"/>
    </source>
</evidence>
<dbReference type="InterPro" id="IPR037252">
    <property type="entry name" value="Mib_Herc2_sf"/>
</dbReference>
<organism evidence="12 13">
    <name type="scientific">Mytilus galloprovincialis</name>
    <name type="common">Mediterranean mussel</name>
    <dbReference type="NCBI Taxonomy" id="29158"/>
    <lineage>
        <taxon>Eukaryota</taxon>
        <taxon>Metazoa</taxon>
        <taxon>Spiralia</taxon>
        <taxon>Lophotrochozoa</taxon>
        <taxon>Mollusca</taxon>
        <taxon>Bivalvia</taxon>
        <taxon>Autobranchia</taxon>
        <taxon>Pteriomorphia</taxon>
        <taxon>Mytilida</taxon>
        <taxon>Mytiloidea</taxon>
        <taxon>Mytilidae</taxon>
        <taxon>Mytilinae</taxon>
        <taxon>Mytilus</taxon>
    </lineage>
</organism>
<dbReference type="GO" id="GO:0016567">
    <property type="term" value="P:protein ubiquitination"/>
    <property type="evidence" value="ECO:0007669"/>
    <property type="project" value="UniProtKB-UniPathway"/>
</dbReference>
<dbReference type="EMBL" id="UYJE01008123">
    <property type="protein sequence ID" value="VDI61305.1"/>
    <property type="molecule type" value="Genomic_DNA"/>
</dbReference>
<evidence type="ECO:0000256" key="8">
    <source>
        <dbReference type="PROSITE-ProRule" id="PRU00228"/>
    </source>
</evidence>
<dbReference type="Proteomes" id="UP000596742">
    <property type="component" value="Unassembled WGS sequence"/>
</dbReference>
<feature type="domain" description="G-protein coupled receptors family 1 profile" evidence="11">
    <location>
        <begin position="20"/>
        <end position="241"/>
    </location>
</feature>
<evidence type="ECO:0000256" key="7">
    <source>
        <dbReference type="ARBA" id="ARBA00023136"/>
    </source>
</evidence>
<dbReference type="Gene3D" id="1.20.1070.10">
    <property type="entry name" value="Rhodopsin 7-helix transmembrane proteins"/>
    <property type="match status" value="1"/>
</dbReference>
<evidence type="ECO:0000256" key="9">
    <source>
        <dbReference type="SAM" id="Phobius"/>
    </source>
</evidence>
<evidence type="ECO:0000313" key="12">
    <source>
        <dbReference type="EMBL" id="VDI61305.1"/>
    </source>
</evidence>
<comment type="caution">
    <text evidence="12">The sequence shown here is derived from an EMBL/GenBank/DDBJ whole genome shotgun (WGS) entry which is preliminary data.</text>
</comment>
<dbReference type="PANTHER" id="PTHR24202">
    <property type="entry name" value="E3 UBIQUITIN-PROTEIN LIGASE MIB2"/>
    <property type="match status" value="1"/>
</dbReference>
<feature type="transmembrane region" description="Helical" evidence="9">
    <location>
        <begin position="82"/>
        <end position="103"/>
    </location>
</feature>
<dbReference type="PROSITE" id="PS50262">
    <property type="entry name" value="G_PROTEIN_RECEP_F1_2"/>
    <property type="match status" value="1"/>
</dbReference>
<evidence type="ECO:0000256" key="3">
    <source>
        <dbReference type="ARBA" id="ARBA00022723"/>
    </source>
</evidence>
<dbReference type="PROSITE" id="PS01357">
    <property type="entry name" value="ZF_ZZ_1"/>
    <property type="match status" value="1"/>
</dbReference>
<evidence type="ECO:0008006" key="14">
    <source>
        <dbReference type="Google" id="ProtNLM"/>
    </source>
</evidence>
<evidence type="ECO:0000256" key="5">
    <source>
        <dbReference type="ARBA" id="ARBA00022833"/>
    </source>
</evidence>
<keyword evidence="13" id="KW-1185">Reference proteome</keyword>
<accession>A0A8B6GAA3</accession>
<evidence type="ECO:0000256" key="6">
    <source>
        <dbReference type="ARBA" id="ARBA00022989"/>
    </source>
</evidence>
<dbReference type="Gene3D" id="2.30.30.40">
    <property type="entry name" value="SH3 Domains"/>
    <property type="match status" value="1"/>
</dbReference>
<dbReference type="GO" id="GO:0005737">
    <property type="term" value="C:cytoplasm"/>
    <property type="evidence" value="ECO:0007669"/>
    <property type="project" value="TreeGrafter"/>
</dbReference>
<keyword evidence="4 8" id="KW-0863">Zinc-finger</keyword>
<gene>
    <name evidence="12" type="ORF">MGAL_10B053564</name>
</gene>
<dbReference type="OrthoDB" id="6153504at2759"/>
<evidence type="ECO:0000256" key="2">
    <source>
        <dbReference type="ARBA" id="ARBA00022692"/>
    </source>
</evidence>
<dbReference type="GO" id="GO:0008270">
    <property type="term" value="F:zinc ion binding"/>
    <property type="evidence" value="ECO:0007669"/>
    <property type="project" value="UniProtKB-KW"/>
</dbReference>
<dbReference type="InterPro" id="IPR017452">
    <property type="entry name" value="GPCR_Rhodpsn_7TM"/>
</dbReference>
<dbReference type="InterPro" id="IPR043145">
    <property type="entry name" value="Znf_ZZ_sf"/>
</dbReference>
<sequence length="577" mass="65004">MLKLGATIAAVLIASVLLTFHVCSIYVSVTSKELRKNRFLVLALYLSLSDIAVGLIYIYHGILNFVHLKNMENSEYFYQCMMLKHVVCGTIIASLLQNLLICLERLNATFRTKRRVLDIITNNVSVLVCFVLSLCFGILRFGIETLKGPVPCEAVQTLTPLFVFSHDLPAVTIVISIISIYGVIVCRMVKQQKLVGVQTRGLPADQSQKRKNNELRMRRNVLTLGVIICVTVVGVLPRSLLGFYSFSKGLSEKVADLGVKHTYVQCDECDVYPLRGIRWKCKICVDYNLCTDCYMNDEHELSHIFKRMLSTDSKGEQMPPRENQDYTLAVGIQPNAIVHLCGDTKHKGKRSSLRKIIKSKGRVEKFLENTLETYRSDAIVHWNDNLTGSYRVGRNGQCDLMCIDAAKGPMYYEEHLPIATDKNVQRGARVVRGPDWDDSSDCDGGLGHLGTVTHVGDLSKIENITSQDESGKNKHKKQTSTVVMVTLKLDVRVQWDNGKTEDYSLSSNCLRLFDNGPSGVCHEGYICDCCESKEKEYIRGIRWKCNTCHDFDLCNICYMSDKHDLGHIFQRIVAANV</sequence>
<name>A0A8B6GAA3_MYTGA</name>
<keyword evidence="7 9" id="KW-0472">Membrane</keyword>
<feature type="transmembrane region" description="Helical" evidence="9">
    <location>
        <begin position="124"/>
        <end position="143"/>
    </location>
</feature>
<keyword evidence="3" id="KW-0479">Metal-binding</keyword>
<feature type="domain" description="ZZ-type" evidence="10">
    <location>
        <begin position="522"/>
        <end position="577"/>
    </location>
</feature>
<dbReference type="FunFam" id="3.30.60.90:FF:000004">
    <property type="entry name" value="Putative E3 ubiquitin-protein ligase MIB2"/>
    <property type="match status" value="1"/>
</dbReference>
<dbReference type="Gene3D" id="3.30.60.90">
    <property type="match status" value="2"/>
</dbReference>
<dbReference type="GO" id="GO:0016020">
    <property type="term" value="C:membrane"/>
    <property type="evidence" value="ECO:0007669"/>
    <property type="project" value="UniProtKB-SubCell"/>
</dbReference>
<protein>
    <recommendedName>
        <fullName evidence="14">ZZ-type domain-containing protein</fullName>
    </recommendedName>
</protein>
<dbReference type="InterPro" id="IPR000433">
    <property type="entry name" value="Znf_ZZ"/>
</dbReference>
<feature type="domain" description="ZZ-type" evidence="10">
    <location>
        <begin position="261"/>
        <end position="313"/>
    </location>
</feature>
<feature type="non-terminal residue" evidence="12">
    <location>
        <position position="577"/>
    </location>
</feature>
<keyword evidence="6 9" id="KW-1133">Transmembrane helix</keyword>
<reference evidence="12" key="1">
    <citation type="submission" date="2018-11" db="EMBL/GenBank/DDBJ databases">
        <authorList>
            <person name="Alioto T."/>
            <person name="Alioto T."/>
        </authorList>
    </citation>
    <scope>NUCLEOTIDE SEQUENCE</scope>
</reference>
<dbReference type="AlphaFoldDB" id="A0A8B6GAA3"/>
<feature type="transmembrane region" description="Helical" evidence="9">
    <location>
        <begin position="39"/>
        <end position="62"/>
    </location>
</feature>
<feature type="transmembrane region" description="Helical" evidence="9">
    <location>
        <begin position="6"/>
        <end position="27"/>
    </location>
</feature>